<dbReference type="RefSeq" id="WP_191769645.1">
    <property type="nucleotide sequence ID" value="NZ_JACSRA010000028.1"/>
</dbReference>
<dbReference type="EMBL" id="JACSRA010000028">
    <property type="protein sequence ID" value="MBD7912764.1"/>
    <property type="molecule type" value="Genomic_DNA"/>
</dbReference>
<evidence type="ECO:0000259" key="1">
    <source>
        <dbReference type="Pfam" id="PF17802"/>
    </source>
</evidence>
<dbReference type="SUPFAM" id="SSF49478">
    <property type="entry name" value="Cna protein B-type domain"/>
    <property type="match status" value="1"/>
</dbReference>
<keyword evidence="3" id="KW-1185">Reference proteome</keyword>
<dbReference type="InterPro" id="IPR013783">
    <property type="entry name" value="Ig-like_fold"/>
</dbReference>
<evidence type="ECO:0000313" key="2">
    <source>
        <dbReference type="EMBL" id="MBD7912764.1"/>
    </source>
</evidence>
<accession>A0ABR8PX99</accession>
<dbReference type="Proteomes" id="UP000627781">
    <property type="component" value="Unassembled WGS sequence"/>
</dbReference>
<dbReference type="InterPro" id="IPR041033">
    <property type="entry name" value="SpaA_PFL_dom_1"/>
</dbReference>
<dbReference type="Pfam" id="PF17802">
    <property type="entry name" value="SpaA"/>
    <property type="match status" value="1"/>
</dbReference>
<organism evidence="2 3">
    <name type="scientific">Clostridium cibarium</name>
    <dbReference type="NCBI Taxonomy" id="2762247"/>
    <lineage>
        <taxon>Bacteria</taxon>
        <taxon>Bacillati</taxon>
        <taxon>Bacillota</taxon>
        <taxon>Clostridia</taxon>
        <taxon>Eubacteriales</taxon>
        <taxon>Clostridiaceae</taxon>
        <taxon>Clostridium</taxon>
    </lineage>
</organism>
<protein>
    <submittedName>
        <fullName evidence="2">Prealbumin-like fold domain-containing protein</fullName>
    </submittedName>
</protein>
<sequence length="249" mass="29534">MKDEKSKNIYFTNMQENDPLMEKFMNEYIDKMGEKGKIPTADDLIVNFDITYADGTNKNYTCGSESCVFGDVDDCDEKKEYEDHNMEEEGIRYNSEKSENYNKDFPHQSLLEFEEDKWDNCRDEWREYIKKCKCYYDKEDKREIIEKMGKVTVYSILKGEENTKLKGVKVNLYRINGLSPVLVESQETDSEGRVVFSNIEDGSYRIIEFIDRTYFEKPSYVKWNEVTIDKCNKESTIYAMNSIRQCPKY</sequence>
<dbReference type="Gene3D" id="2.60.40.10">
    <property type="entry name" value="Immunoglobulins"/>
    <property type="match status" value="1"/>
</dbReference>
<name>A0ABR8PX99_9CLOT</name>
<comment type="caution">
    <text evidence="2">The sequence shown here is derived from an EMBL/GenBank/DDBJ whole genome shotgun (WGS) entry which is preliminary data.</text>
</comment>
<gene>
    <name evidence="2" type="ORF">H9661_15540</name>
</gene>
<feature type="domain" description="SpaA-like prealbumin fold" evidence="1">
    <location>
        <begin position="157"/>
        <end position="210"/>
    </location>
</feature>
<reference evidence="2 3" key="1">
    <citation type="submission" date="2020-08" db="EMBL/GenBank/DDBJ databases">
        <title>A Genomic Blueprint of the Chicken Gut Microbiome.</title>
        <authorList>
            <person name="Gilroy R."/>
            <person name="Ravi A."/>
            <person name="Getino M."/>
            <person name="Pursley I."/>
            <person name="Horton D.L."/>
            <person name="Alikhan N.-F."/>
            <person name="Baker D."/>
            <person name="Gharbi K."/>
            <person name="Hall N."/>
            <person name="Watson M."/>
            <person name="Adriaenssens E.M."/>
            <person name="Foster-Nyarko E."/>
            <person name="Jarju S."/>
            <person name="Secka A."/>
            <person name="Antonio M."/>
            <person name="Oren A."/>
            <person name="Chaudhuri R."/>
            <person name="La Ragione R.M."/>
            <person name="Hildebrand F."/>
            <person name="Pallen M.J."/>
        </authorList>
    </citation>
    <scope>NUCLEOTIDE SEQUENCE [LARGE SCALE GENOMIC DNA]</scope>
    <source>
        <strain evidence="2 3">Sa3CVN1</strain>
    </source>
</reference>
<proteinExistence type="predicted"/>
<evidence type="ECO:0000313" key="3">
    <source>
        <dbReference type="Proteomes" id="UP000627781"/>
    </source>
</evidence>